<evidence type="ECO:0008006" key="5">
    <source>
        <dbReference type="Google" id="ProtNLM"/>
    </source>
</evidence>
<dbReference type="Proteomes" id="UP001595697">
    <property type="component" value="Unassembled WGS sequence"/>
</dbReference>
<accession>A0ABV8EB99</accession>
<name>A0ABV8EB99_9HYPH</name>
<keyword evidence="2" id="KW-0732">Signal</keyword>
<dbReference type="SUPFAM" id="SSF48452">
    <property type="entry name" value="TPR-like"/>
    <property type="match status" value="1"/>
</dbReference>
<dbReference type="EMBL" id="JBHSBD010000054">
    <property type="protein sequence ID" value="MFC3969183.1"/>
    <property type="molecule type" value="Genomic_DNA"/>
</dbReference>
<dbReference type="RefSeq" id="WP_247261526.1">
    <property type="nucleotide sequence ID" value="NZ_JALJQZ010000022.1"/>
</dbReference>
<dbReference type="InterPro" id="IPR019734">
    <property type="entry name" value="TPR_rpt"/>
</dbReference>
<sequence>MRRFRLTIAILSSALLCCPVGAQQPGTGVPSSPPLTGQAPAPQARPPQPTPSQPSPLQPLPPKPGAVTVPAGTQAAVPAEPPITDPKLAQDKLLKDLGRERDAAKAKEIANKIIANWNASDSPTVDLLMQWANKSIAEKKNAAALDFLDEVTVLKPDYIEGWNRRATLHYTMGDRRKSMTDINQVLQREPRHFPALAGMATILMENGQDELALKAWERFLAIYPAERDAQENVTKLSEKLAGSRT</sequence>
<reference evidence="4" key="1">
    <citation type="journal article" date="2019" name="Int. J. Syst. Evol. Microbiol.">
        <title>The Global Catalogue of Microorganisms (GCM) 10K type strain sequencing project: providing services to taxonomists for standard genome sequencing and annotation.</title>
        <authorList>
            <consortium name="The Broad Institute Genomics Platform"/>
            <consortium name="The Broad Institute Genome Sequencing Center for Infectious Disease"/>
            <person name="Wu L."/>
            <person name="Ma J."/>
        </authorList>
    </citation>
    <scope>NUCLEOTIDE SEQUENCE [LARGE SCALE GENOMIC DNA]</scope>
    <source>
        <strain evidence="4">TBRC 5781</strain>
    </source>
</reference>
<protein>
    <recommendedName>
        <fullName evidence="5">Tetratricopeptide repeat protein</fullName>
    </recommendedName>
</protein>
<gene>
    <name evidence="3" type="ORF">ACFOVS_13775</name>
</gene>
<evidence type="ECO:0000313" key="3">
    <source>
        <dbReference type="EMBL" id="MFC3969183.1"/>
    </source>
</evidence>
<feature type="chain" id="PRO_5046673693" description="Tetratricopeptide repeat protein" evidence="2">
    <location>
        <begin position="23"/>
        <end position="245"/>
    </location>
</feature>
<dbReference type="SMART" id="SM00028">
    <property type="entry name" value="TPR"/>
    <property type="match status" value="3"/>
</dbReference>
<dbReference type="Gene3D" id="1.25.40.10">
    <property type="entry name" value="Tetratricopeptide repeat domain"/>
    <property type="match status" value="1"/>
</dbReference>
<evidence type="ECO:0000313" key="4">
    <source>
        <dbReference type="Proteomes" id="UP001595697"/>
    </source>
</evidence>
<feature type="signal peptide" evidence="2">
    <location>
        <begin position="1"/>
        <end position="22"/>
    </location>
</feature>
<dbReference type="InterPro" id="IPR011990">
    <property type="entry name" value="TPR-like_helical_dom_sf"/>
</dbReference>
<feature type="compositionally biased region" description="Pro residues" evidence="1">
    <location>
        <begin position="43"/>
        <end position="64"/>
    </location>
</feature>
<evidence type="ECO:0000256" key="1">
    <source>
        <dbReference type="SAM" id="MobiDB-lite"/>
    </source>
</evidence>
<proteinExistence type="predicted"/>
<feature type="region of interest" description="Disordered" evidence="1">
    <location>
        <begin position="24"/>
        <end position="70"/>
    </location>
</feature>
<evidence type="ECO:0000256" key="2">
    <source>
        <dbReference type="SAM" id="SignalP"/>
    </source>
</evidence>
<comment type="caution">
    <text evidence="3">The sequence shown here is derived from an EMBL/GenBank/DDBJ whole genome shotgun (WGS) entry which is preliminary data.</text>
</comment>
<keyword evidence="4" id="KW-1185">Reference proteome</keyword>
<organism evidence="3 4">
    <name type="scientific">Rhizobium lemnae</name>
    <dbReference type="NCBI Taxonomy" id="1214924"/>
    <lineage>
        <taxon>Bacteria</taxon>
        <taxon>Pseudomonadati</taxon>
        <taxon>Pseudomonadota</taxon>
        <taxon>Alphaproteobacteria</taxon>
        <taxon>Hyphomicrobiales</taxon>
        <taxon>Rhizobiaceae</taxon>
        <taxon>Rhizobium/Agrobacterium group</taxon>
        <taxon>Rhizobium</taxon>
    </lineage>
</organism>